<proteinExistence type="predicted"/>
<dbReference type="RefSeq" id="WP_126594664.1">
    <property type="nucleotide sequence ID" value="NZ_BIFQ01000001.1"/>
</dbReference>
<accession>A0A401Z982</accession>
<keyword evidence="3" id="KW-1185">Reference proteome</keyword>
<evidence type="ECO:0000313" key="3">
    <source>
        <dbReference type="Proteomes" id="UP000287224"/>
    </source>
</evidence>
<evidence type="ECO:0000256" key="1">
    <source>
        <dbReference type="SAM" id="Phobius"/>
    </source>
</evidence>
<organism evidence="2 3">
    <name type="scientific">Dictyobacter aurantiacus</name>
    <dbReference type="NCBI Taxonomy" id="1936993"/>
    <lineage>
        <taxon>Bacteria</taxon>
        <taxon>Bacillati</taxon>
        <taxon>Chloroflexota</taxon>
        <taxon>Ktedonobacteria</taxon>
        <taxon>Ktedonobacterales</taxon>
        <taxon>Dictyobacteraceae</taxon>
        <taxon>Dictyobacter</taxon>
    </lineage>
</organism>
<dbReference type="EMBL" id="BIFQ01000001">
    <property type="protein sequence ID" value="GCE03378.1"/>
    <property type="molecule type" value="Genomic_DNA"/>
</dbReference>
<sequence>MVWTPNRIVDPWDHLCCDWFGLMHVNAGDNVFHLIIGIVAIAVGFFVHEDIVATNRTTAV</sequence>
<comment type="caution">
    <text evidence="2">The sequence shown here is derived from an EMBL/GenBank/DDBJ whole genome shotgun (WGS) entry which is preliminary data.</text>
</comment>
<keyword evidence="1" id="KW-0812">Transmembrane</keyword>
<dbReference type="Proteomes" id="UP000287224">
    <property type="component" value="Unassembled WGS sequence"/>
</dbReference>
<dbReference type="AlphaFoldDB" id="A0A401Z982"/>
<feature type="transmembrane region" description="Helical" evidence="1">
    <location>
        <begin position="30"/>
        <end position="47"/>
    </location>
</feature>
<reference evidence="3" key="1">
    <citation type="submission" date="2018-12" db="EMBL/GenBank/DDBJ databases">
        <title>Tengunoibacter tsumagoiensis gen. nov., sp. nov., Dictyobacter kobayashii sp. nov., D. alpinus sp. nov., and D. joshuensis sp. nov. and description of Dictyobacteraceae fam. nov. within the order Ktedonobacterales isolated from Tengu-no-mugimeshi.</title>
        <authorList>
            <person name="Wang C.M."/>
            <person name="Zheng Y."/>
            <person name="Sakai Y."/>
            <person name="Toyoda A."/>
            <person name="Minakuchi Y."/>
            <person name="Abe K."/>
            <person name="Yokota A."/>
            <person name="Yabe S."/>
        </authorList>
    </citation>
    <scope>NUCLEOTIDE SEQUENCE [LARGE SCALE GENOMIC DNA]</scope>
    <source>
        <strain evidence="3">S-27</strain>
    </source>
</reference>
<keyword evidence="1" id="KW-1133">Transmembrane helix</keyword>
<keyword evidence="1" id="KW-0472">Membrane</keyword>
<name>A0A401Z982_9CHLR</name>
<evidence type="ECO:0008006" key="4">
    <source>
        <dbReference type="Google" id="ProtNLM"/>
    </source>
</evidence>
<gene>
    <name evidence="2" type="ORF">KDAU_07070</name>
</gene>
<protein>
    <recommendedName>
        <fullName evidence="4">DUF4383 domain-containing protein</fullName>
    </recommendedName>
</protein>
<evidence type="ECO:0000313" key="2">
    <source>
        <dbReference type="EMBL" id="GCE03378.1"/>
    </source>
</evidence>